<keyword evidence="1" id="KW-0862">Zinc</keyword>
<dbReference type="SMART" id="SM00343">
    <property type="entry name" value="ZnF_C2HC"/>
    <property type="match status" value="5"/>
</dbReference>
<sequence length="699" mass="82591">MSSEYAKLSERLSDIRKQMDTKAKSTSAITPVQPSYGGASLESDRDQLRWSINNYIYINTTKNLANQRKNVLDEKLGFPHYINVLNSFRNPDILTGDTNKMLKGNKYRATMFKGEEKEEEKTEPEKEVKKEDNEQDEEDKKEATGLQNRYYQKDSISLRCRNCQEIGHMARNCPNETKYPCCKFCGLEHGPQENCTSIKCFRCNKSGHKISECRERNITMCYKCKSIGHSGDKCFMTAYNGRLKQVLCMICSKPGHLNCQNIDRKDYHITFEEDEVHDSEEEQEIMKSKSSILEPYTLKDLLDDEQAWRNKKETQGSDSDESYYNFDEIGTNMVNSKQMKKIRMQSLDHNNNSKHMKSFYNFPIEDKECTESQIKVKYCGNCGRKDHHFVDCSYEENPLYLNYQRKTFRRDKINKEEINRQKYHMREDRRSKSQGNELFTTFEDKITKNKSKSKKKEKKDKKDKKDKKSKKEKRDKKDKNNKKSKNKHEKHSNNVNDEHKNTIFEKIKEHHESKPKVNFLEKMNSKKKRQQKEEQKKFSSRDFLGFQEDDFQPIVSTTQEISFKEREDYSSISDIEDYSSHSDKFAHSKPTPTEVILLDDEDDIPRYQTAKKSEKSKKGNYNKKNNKFQRNKFQKTKDSHEGYQGQNNKKKNKSKNKKSNQGNWGNKGGTFAQNWAKDAWEIERPGKKGRNNKKHRRQF</sequence>
<organism evidence="4 5">
    <name type="scientific">Euplotes crassus</name>
    <dbReference type="NCBI Taxonomy" id="5936"/>
    <lineage>
        <taxon>Eukaryota</taxon>
        <taxon>Sar</taxon>
        <taxon>Alveolata</taxon>
        <taxon>Ciliophora</taxon>
        <taxon>Intramacronucleata</taxon>
        <taxon>Spirotrichea</taxon>
        <taxon>Hypotrichia</taxon>
        <taxon>Euplotida</taxon>
        <taxon>Euplotidae</taxon>
        <taxon>Moneuplotes</taxon>
    </lineage>
</organism>
<keyword evidence="1" id="KW-0479">Metal-binding</keyword>
<evidence type="ECO:0000313" key="5">
    <source>
        <dbReference type="Proteomes" id="UP001295684"/>
    </source>
</evidence>
<keyword evidence="5" id="KW-1185">Reference proteome</keyword>
<dbReference type="GO" id="GO:0008270">
    <property type="term" value="F:zinc ion binding"/>
    <property type="evidence" value="ECO:0007669"/>
    <property type="project" value="UniProtKB-KW"/>
</dbReference>
<dbReference type="InterPro" id="IPR036875">
    <property type="entry name" value="Znf_CCHC_sf"/>
</dbReference>
<feature type="compositionally biased region" description="Basic and acidic residues" evidence="2">
    <location>
        <begin position="496"/>
        <end position="515"/>
    </location>
</feature>
<proteinExistence type="predicted"/>
<evidence type="ECO:0000256" key="2">
    <source>
        <dbReference type="SAM" id="MobiDB-lite"/>
    </source>
</evidence>
<dbReference type="InterPro" id="IPR001878">
    <property type="entry name" value="Znf_CCHC"/>
</dbReference>
<feature type="region of interest" description="Disordered" evidence="2">
    <location>
        <begin position="419"/>
        <end position="544"/>
    </location>
</feature>
<dbReference type="EMBL" id="CAMPGE010027780">
    <property type="protein sequence ID" value="CAI2385381.1"/>
    <property type="molecule type" value="Genomic_DNA"/>
</dbReference>
<feature type="compositionally biased region" description="Basic residues" evidence="2">
    <location>
        <begin position="687"/>
        <end position="699"/>
    </location>
</feature>
<feature type="compositionally biased region" description="Basic residues" evidence="2">
    <location>
        <begin position="618"/>
        <end position="634"/>
    </location>
</feature>
<feature type="domain" description="CCHC-type" evidence="3">
    <location>
        <begin position="199"/>
        <end position="215"/>
    </location>
</feature>
<evidence type="ECO:0000313" key="4">
    <source>
        <dbReference type="EMBL" id="CAI2385381.1"/>
    </source>
</evidence>
<dbReference type="AlphaFoldDB" id="A0AAD1Y7G9"/>
<dbReference type="PANTHER" id="PTHR46978:SF1">
    <property type="entry name" value="ZINC KNUCKLE (CCHC-TYPE) FAMILY PROTEIN"/>
    <property type="match status" value="1"/>
</dbReference>
<dbReference type="Gene3D" id="4.10.60.10">
    <property type="entry name" value="Zinc finger, CCHC-type"/>
    <property type="match status" value="2"/>
</dbReference>
<feature type="compositionally biased region" description="Basic and acidic residues" evidence="2">
    <location>
        <begin position="419"/>
        <end position="431"/>
    </location>
</feature>
<protein>
    <recommendedName>
        <fullName evidence="3">CCHC-type domain-containing protein</fullName>
    </recommendedName>
</protein>
<feature type="compositionally biased region" description="Basic residues" evidence="2">
    <location>
        <begin position="648"/>
        <end position="658"/>
    </location>
</feature>
<evidence type="ECO:0000256" key="1">
    <source>
        <dbReference type="PROSITE-ProRule" id="PRU00047"/>
    </source>
</evidence>
<feature type="compositionally biased region" description="Basic and acidic residues" evidence="2">
    <location>
        <begin position="113"/>
        <end position="143"/>
    </location>
</feature>
<dbReference type="SUPFAM" id="SSF57756">
    <property type="entry name" value="Retrovirus zinc finger-like domains"/>
    <property type="match status" value="2"/>
</dbReference>
<keyword evidence="1" id="KW-0863">Zinc-finger</keyword>
<accession>A0AAD1Y7G9</accession>
<name>A0AAD1Y7G9_EUPCR</name>
<dbReference type="Proteomes" id="UP001295684">
    <property type="component" value="Unassembled WGS sequence"/>
</dbReference>
<feature type="region of interest" description="Disordered" evidence="2">
    <location>
        <begin position="565"/>
        <end position="699"/>
    </location>
</feature>
<dbReference type="GO" id="GO:0003676">
    <property type="term" value="F:nucleic acid binding"/>
    <property type="evidence" value="ECO:0007669"/>
    <property type="project" value="InterPro"/>
</dbReference>
<gene>
    <name evidence="4" type="ORF">ECRASSUSDP1_LOCUS26941</name>
</gene>
<comment type="caution">
    <text evidence="4">The sequence shown here is derived from an EMBL/GenBank/DDBJ whole genome shotgun (WGS) entry which is preliminary data.</text>
</comment>
<feature type="domain" description="CCHC-type" evidence="3">
    <location>
        <begin position="159"/>
        <end position="175"/>
    </location>
</feature>
<dbReference type="Pfam" id="PF00098">
    <property type="entry name" value="zf-CCHC"/>
    <property type="match status" value="2"/>
</dbReference>
<reference evidence="4" key="1">
    <citation type="submission" date="2023-07" db="EMBL/GenBank/DDBJ databases">
        <authorList>
            <consortium name="AG Swart"/>
            <person name="Singh M."/>
            <person name="Singh A."/>
            <person name="Seah K."/>
            <person name="Emmerich C."/>
        </authorList>
    </citation>
    <scope>NUCLEOTIDE SEQUENCE</scope>
    <source>
        <strain evidence="4">DP1</strain>
    </source>
</reference>
<dbReference type="PROSITE" id="PS50158">
    <property type="entry name" value="ZF_CCHC"/>
    <property type="match status" value="2"/>
</dbReference>
<dbReference type="PANTHER" id="PTHR46978">
    <property type="entry name" value="ZINC KNUCKLE (CCHC-TYPE) FAMILY PROTEIN"/>
    <property type="match status" value="1"/>
</dbReference>
<feature type="compositionally biased region" description="Basic residues" evidence="2">
    <location>
        <begin position="448"/>
        <end position="490"/>
    </location>
</feature>
<feature type="compositionally biased region" description="Basic and acidic residues" evidence="2">
    <location>
        <begin position="531"/>
        <end position="540"/>
    </location>
</feature>
<feature type="region of interest" description="Disordered" evidence="2">
    <location>
        <begin position="111"/>
        <end position="146"/>
    </location>
</feature>
<evidence type="ECO:0000259" key="3">
    <source>
        <dbReference type="PROSITE" id="PS50158"/>
    </source>
</evidence>